<evidence type="ECO:0000313" key="4">
    <source>
        <dbReference type="Proteomes" id="UP000834106"/>
    </source>
</evidence>
<gene>
    <name evidence="3" type="ORF">FPE_LOCUS27436</name>
</gene>
<dbReference type="SUPFAM" id="SSF51445">
    <property type="entry name" value="(Trans)glycosidases"/>
    <property type="match status" value="1"/>
</dbReference>
<dbReference type="Proteomes" id="UP000834106">
    <property type="component" value="Chromosome 17"/>
</dbReference>
<dbReference type="GO" id="GO:0005975">
    <property type="term" value="P:carbohydrate metabolic process"/>
    <property type="evidence" value="ECO:0007669"/>
    <property type="project" value="InterPro"/>
</dbReference>
<dbReference type="InterPro" id="IPR001360">
    <property type="entry name" value="Glyco_hydro_1"/>
</dbReference>
<organism evidence="3 4">
    <name type="scientific">Fraxinus pennsylvanica</name>
    <dbReference type="NCBI Taxonomy" id="56036"/>
    <lineage>
        <taxon>Eukaryota</taxon>
        <taxon>Viridiplantae</taxon>
        <taxon>Streptophyta</taxon>
        <taxon>Embryophyta</taxon>
        <taxon>Tracheophyta</taxon>
        <taxon>Spermatophyta</taxon>
        <taxon>Magnoliopsida</taxon>
        <taxon>eudicotyledons</taxon>
        <taxon>Gunneridae</taxon>
        <taxon>Pentapetalae</taxon>
        <taxon>asterids</taxon>
        <taxon>lamiids</taxon>
        <taxon>Lamiales</taxon>
        <taxon>Oleaceae</taxon>
        <taxon>Oleeae</taxon>
        <taxon>Fraxinus</taxon>
    </lineage>
</organism>
<dbReference type="InterPro" id="IPR017853">
    <property type="entry name" value="GH"/>
</dbReference>
<keyword evidence="4" id="KW-1185">Reference proteome</keyword>
<evidence type="ECO:0008006" key="5">
    <source>
        <dbReference type="Google" id="ProtNLM"/>
    </source>
</evidence>
<dbReference type="PANTHER" id="PTHR10353:SF27">
    <property type="entry name" value="BETA-GLUCOSIDASE 47"/>
    <property type="match status" value="1"/>
</dbReference>
<evidence type="ECO:0000313" key="3">
    <source>
        <dbReference type="EMBL" id="CAI9780006.1"/>
    </source>
</evidence>
<reference evidence="3" key="1">
    <citation type="submission" date="2023-05" db="EMBL/GenBank/DDBJ databases">
        <authorList>
            <person name="Huff M."/>
        </authorList>
    </citation>
    <scope>NUCLEOTIDE SEQUENCE</scope>
</reference>
<comment type="similarity">
    <text evidence="1 2">Belongs to the glycosyl hydrolase 1 family.</text>
</comment>
<dbReference type="AlphaFoldDB" id="A0AAD2A5C2"/>
<name>A0AAD2A5C2_9LAMI</name>
<protein>
    <recommendedName>
        <fullName evidence="5">Beta-glucosidase</fullName>
    </recommendedName>
</protein>
<dbReference type="Pfam" id="PF00232">
    <property type="entry name" value="Glyco_hydro_1"/>
    <property type="match status" value="1"/>
</dbReference>
<evidence type="ECO:0000256" key="1">
    <source>
        <dbReference type="ARBA" id="ARBA00010838"/>
    </source>
</evidence>
<evidence type="ECO:0000256" key="2">
    <source>
        <dbReference type="RuleBase" id="RU003690"/>
    </source>
</evidence>
<accession>A0AAD2A5C2</accession>
<proteinExistence type="inferred from homology"/>
<dbReference type="PANTHER" id="PTHR10353">
    <property type="entry name" value="GLYCOSYL HYDROLASE"/>
    <property type="match status" value="1"/>
</dbReference>
<dbReference type="Gene3D" id="3.20.20.80">
    <property type="entry name" value="Glycosidases"/>
    <property type="match status" value="1"/>
</dbReference>
<dbReference type="GO" id="GO:0008422">
    <property type="term" value="F:beta-glucosidase activity"/>
    <property type="evidence" value="ECO:0007669"/>
    <property type="project" value="TreeGrafter"/>
</dbReference>
<dbReference type="EMBL" id="OU503052">
    <property type="protein sequence ID" value="CAI9780006.1"/>
    <property type="molecule type" value="Genomic_DNA"/>
</dbReference>
<sequence length="104" mass="11449">MIFSDCSTGANASNNKLLHKMNTAIAGTIGDGSNGDIAADQYHRYLEDIDLMASMGVNSYRFSISWARILPKGKYGAVNLAGILTIRKAITTVTDKNQYLNWRF</sequence>